<keyword evidence="6" id="KW-0805">Transcription regulation</keyword>
<dbReference type="InterPro" id="IPR036236">
    <property type="entry name" value="Znf_C2H2_sf"/>
</dbReference>
<evidence type="ECO:0000256" key="2">
    <source>
        <dbReference type="ARBA" id="ARBA00011738"/>
    </source>
</evidence>
<accession>A0A9K3JF44</accession>
<evidence type="ECO:0000256" key="7">
    <source>
        <dbReference type="ARBA" id="ARBA00023125"/>
    </source>
</evidence>
<keyword evidence="4 10" id="KW-0863">Zinc-finger</keyword>
<keyword evidence="5" id="KW-0862">Zinc</keyword>
<dbReference type="SUPFAM" id="SSF53098">
    <property type="entry name" value="Ribonuclease H-like"/>
    <property type="match status" value="1"/>
</dbReference>
<reference evidence="13" key="1">
    <citation type="journal article" date="2017" name="Nature">
        <title>The sunflower genome provides insights into oil metabolism, flowering and Asterid evolution.</title>
        <authorList>
            <person name="Badouin H."/>
            <person name="Gouzy J."/>
            <person name="Grassa C.J."/>
            <person name="Murat F."/>
            <person name="Staton S.E."/>
            <person name="Cottret L."/>
            <person name="Lelandais-Briere C."/>
            <person name="Owens G.L."/>
            <person name="Carrere S."/>
            <person name="Mayjonade B."/>
            <person name="Legrand L."/>
            <person name="Gill N."/>
            <person name="Kane N.C."/>
            <person name="Bowers J.E."/>
            <person name="Hubner S."/>
            <person name="Bellec A."/>
            <person name="Berard A."/>
            <person name="Berges H."/>
            <person name="Blanchet N."/>
            <person name="Boniface M.C."/>
            <person name="Brunel D."/>
            <person name="Catrice O."/>
            <person name="Chaidir N."/>
            <person name="Claudel C."/>
            <person name="Donnadieu C."/>
            <person name="Faraut T."/>
            <person name="Fievet G."/>
            <person name="Helmstetter N."/>
            <person name="King M."/>
            <person name="Knapp S.J."/>
            <person name="Lai Z."/>
            <person name="Le Paslier M.C."/>
            <person name="Lippi Y."/>
            <person name="Lorenzon L."/>
            <person name="Mandel J.R."/>
            <person name="Marage G."/>
            <person name="Marchand G."/>
            <person name="Marquand E."/>
            <person name="Bret-Mestries E."/>
            <person name="Morien E."/>
            <person name="Nambeesan S."/>
            <person name="Nguyen T."/>
            <person name="Pegot-Espagnet P."/>
            <person name="Pouilly N."/>
            <person name="Raftis F."/>
            <person name="Sallet E."/>
            <person name="Schiex T."/>
            <person name="Thomas J."/>
            <person name="Vandecasteele C."/>
            <person name="Vares D."/>
            <person name="Vear F."/>
            <person name="Vautrin S."/>
            <person name="Crespi M."/>
            <person name="Mangin B."/>
            <person name="Burke J.M."/>
            <person name="Salse J."/>
            <person name="Munos S."/>
            <person name="Vincourt P."/>
            <person name="Rieseberg L.H."/>
            <person name="Langlade N.B."/>
        </authorList>
    </citation>
    <scope>NUCLEOTIDE SEQUENCE</scope>
    <source>
        <tissue evidence="13">Leaves</tissue>
    </source>
</reference>
<comment type="caution">
    <text evidence="13">The sequence shown here is derived from an EMBL/GenBank/DDBJ whole genome shotgun (WGS) entry which is preliminary data.</text>
</comment>
<evidence type="ECO:0000256" key="9">
    <source>
        <dbReference type="ARBA" id="ARBA00023242"/>
    </source>
</evidence>
<dbReference type="InterPro" id="IPR025525">
    <property type="entry name" value="hAT-like_transposase_RNase-H"/>
</dbReference>
<dbReference type="InterPro" id="IPR052035">
    <property type="entry name" value="ZnF_BED_domain_contain"/>
</dbReference>
<dbReference type="GO" id="GO:0046983">
    <property type="term" value="F:protein dimerization activity"/>
    <property type="evidence" value="ECO:0007669"/>
    <property type="project" value="InterPro"/>
</dbReference>
<evidence type="ECO:0000313" key="14">
    <source>
        <dbReference type="Proteomes" id="UP000215914"/>
    </source>
</evidence>
<dbReference type="EMBL" id="MNCJ02000318">
    <property type="protein sequence ID" value="KAF5814511.1"/>
    <property type="molecule type" value="Genomic_DNA"/>
</dbReference>
<dbReference type="InterPro" id="IPR008906">
    <property type="entry name" value="HATC_C_dom"/>
</dbReference>
<dbReference type="Pfam" id="PF14372">
    <property type="entry name" value="hAT-like_RNase-H"/>
    <property type="match status" value="1"/>
</dbReference>
<feature type="region of interest" description="Disordered" evidence="11">
    <location>
        <begin position="1"/>
        <end position="25"/>
    </location>
</feature>
<organism evidence="13 14">
    <name type="scientific">Helianthus annuus</name>
    <name type="common">Common sunflower</name>
    <dbReference type="NCBI Taxonomy" id="4232"/>
    <lineage>
        <taxon>Eukaryota</taxon>
        <taxon>Viridiplantae</taxon>
        <taxon>Streptophyta</taxon>
        <taxon>Embryophyta</taxon>
        <taxon>Tracheophyta</taxon>
        <taxon>Spermatophyta</taxon>
        <taxon>Magnoliopsida</taxon>
        <taxon>eudicotyledons</taxon>
        <taxon>Gunneridae</taxon>
        <taxon>Pentapetalae</taxon>
        <taxon>asterids</taxon>
        <taxon>campanulids</taxon>
        <taxon>Asterales</taxon>
        <taxon>Asteraceae</taxon>
        <taxon>Asteroideae</taxon>
        <taxon>Heliantheae alliance</taxon>
        <taxon>Heliantheae</taxon>
        <taxon>Helianthus</taxon>
    </lineage>
</organism>
<dbReference type="AlphaFoldDB" id="A0A9K3JF44"/>
<evidence type="ECO:0000256" key="6">
    <source>
        <dbReference type="ARBA" id="ARBA00023015"/>
    </source>
</evidence>
<feature type="domain" description="BED-type" evidence="12">
    <location>
        <begin position="27"/>
        <end position="75"/>
    </location>
</feature>
<dbReference type="GO" id="GO:0005634">
    <property type="term" value="C:nucleus"/>
    <property type="evidence" value="ECO:0007669"/>
    <property type="project" value="UniProtKB-SubCell"/>
</dbReference>
<keyword evidence="7" id="KW-0238">DNA-binding</keyword>
<dbReference type="GO" id="GO:0008270">
    <property type="term" value="F:zinc ion binding"/>
    <property type="evidence" value="ECO:0007669"/>
    <property type="project" value="UniProtKB-KW"/>
</dbReference>
<dbReference type="InterPro" id="IPR003656">
    <property type="entry name" value="Znf_BED"/>
</dbReference>
<dbReference type="PANTHER" id="PTHR46481:SF6">
    <property type="entry name" value="ZINC FINGER BED DOMAIN-CONTAINING PROTEIN RICESLEEPER 2-LIKE"/>
    <property type="match status" value="1"/>
</dbReference>
<keyword evidence="14" id="KW-1185">Reference proteome</keyword>
<evidence type="ECO:0000256" key="1">
    <source>
        <dbReference type="ARBA" id="ARBA00004123"/>
    </source>
</evidence>
<dbReference type="Proteomes" id="UP000215914">
    <property type="component" value="Unassembled WGS sequence"/>
</dbReference>
<evidence type="ECO:0000256" key="5">
    <source>
        <dbReference type="ARBA" id="ARBA00022833"/>
    </source>
</evidence>
<dbReference type="Gramene" id="mRNA:HanXRQr2_Chr03g0111911">
    <property type="protein sequence ID" value="mRNA:HanXRQr2_Chr03g0111911"/>
    <property type="gene ID" value="HanXRQr2_Chr03g0111911"/>
</dbReference>
<proteinExistence type="predicted"/>
<protein>
    <submittedName>
        <fullName evidence="13">Transcription factor/ chromatin remodeling BED-type(Zn) family</fullName>
    </submittedName>
</protein>
<dbReference type="Pfam" id="PF02892">
    <property type="entry name" value="zf-BED"/>
    <property type="match status" value="1"/>
</dbReference>
<evidence type="ECO:0000256" key="3">
    <source>
        <dbReference type="ARBA" id="ARBA00022723"/>
    </source>
</evidence>
<evidence type="ECO:0000256" key="4">
    <source>
        <dbReference type="ARBA" id="ARBA00022771"/>
    </source>
</evidence>
<name>A0A9K3JF44_HELAN</name>
<sequence>MSNNSEFGQHSVEGEHEDEGNSYSSGKHRSYVWDYFDPLPVAPNGDKKAKCSACGQVYVTNASSGTSNLRRHIPKCFDIDEPGPAKKQRRAPLDQAMYREMLAISIIKHNYPFSYVEHEETRKLHKFLQGDVKFITRNTAKADVLKIYEREKMIIKDKLEKVTGRICLTSDLWSSITTDGFMALTAHYVDENWNLRKKVLNFRVIPPPHSGSILAEHLINFLADWGIEKKVFTITLDNAKYNDILVDRLKGHWRLNNALVCDGDFTHVRCSAHVLNLIVQAGLKAIEGAIEKVRESVKYVRASAARKYKFAECIQMLSLQCGKHVRQDIVTRWNSTYLMLDCALAYRRAYTRLALVDSVFKTSPSEEEWARVEIITRLLKPFYEITTLFSGSSYPTSNLYFHHVWRIQLYIEEEMCNADQVISDMAKDMKEKFDKYWKNYSMILSFAVILDPRYKVKLVEYCFSKLNMTFEEREMKLKCIVDGMHKLYDTEYNIPSKTMHDSLIPESSNVGGNTLDEMDGFDTFQSQFKVADNEKSQLTLYLEEQNVDRKVELDVLQYWKENQVRYPKLAIMARDILSIPITTVASESSFSIGGRVLSKYRTSLLSSNVEALLCTRDWLFDLKGIKMKTRTKWMKILLKTLKH</sequence>
<dbReference type="PROSITE" id="PS50808">
    <property type="entry name" value="ZF_BED"/>
    <property type="match status" value="1"/>
</dbReference>
<dbReference type="GO" id="GO:0003677">
    <property type="term" value="F:DNA binding"/>
    <property type="evidence" value="ECO:0007669"/>
    <property type="project" value="UniProtKB-KW"/>
</dbReference>
<evidence type="ECO:0000256" key="10">
    <source>
        <dbReference type="PROSITE-ProRule" id="PRU00027"/>
    </source>
</evidence>
<dbReference type="SUPFAM" id="SSF57667">
    <property type="entry name" value="beta-beta-alpha zinc fingers"/>
    <property type="match status" value="1"/>
</dbReference>
<reference evidence="13" key="2">
    <citation type="submission" date="2020-06" db="EMBL/GenBank/DDBJ databases">
        <title>Helianthus annuus Genome sequencing and assembly Release 2.</title>
        <authorList>
            <person name="Gouzy J."/>
            <person name="Langlade N."/>
            <person name="Munos S."/>
        </authorList>
    </citation>
    <scope>NUCLEOTIDE SEQUENCE</scope>
    <source>
        <tissue evidence="13">Leaves</tissue>
    </source>
</reference>
<comment type="subcellular location">
    <subcellularLocation>
        <location evidence="1">Nucleus</location>
    </subcellularLocation>
</comment>
<evidence type="ECO:0000256" key="11">
    <source>
        <dbReference type="SAM" id="MobiDB-lite"/>
    </source>
</evidence>
<comment type="subunit">
    <text evidence="2">Homodimer.</text>
</comment>
<keyword evidence="3" id="KW-0479">Metal-binding</keyword>
<keyword evidence="9" id="KW-0539">Nucleus</keyword>
<evidence type="ECO:0000313" key="13">
    <source>
        <dbReference type="EMBL" id="KAF5814511.1"/>
    </source>
</evidence>
<keyword evidence="8" id="KW-0804">Transcription</keyword>
<dbReference type="InterPro" id="IPR012337">
    <property type="entry name" value="RNaseH-like_sf"/>
</dbReference>
<dbReference type="PANTHER" id="PTHR46481">
    <property type="entry name" value="ZINC FINGER BED DOMAIN-CONTAINING PROTEIN 4"/>
    <property type="match status" value="1"/>
</dbReference>
<dbReference type="SMART" id="SM00614">
    <property type="entry name" value="ZnF_BED"/>
    <property type="match status" value="1"/>
</dbReference>
<dbReference type="Pfam" id="PF05699">
    <property type="entry name" value="Dimer_Tnp_hAT"/>
    <property type="match status" value="1"/>
</dbReference>
<gene>
    <name evidence="13" type="ORF">HanXRQr2_Chr03g0111911</name>
</gene>
<evidence type="ECO:0000259" key="12">
    <source>
        <dbReference type="PROSITE" id="PS50808"/>
    </source>
</evidence>
<evidence type="ECO:0000256" key="8">
    <source>
        <dbReference type="ARBA" id="ARBA00023163"/>
    </source>
</evidence>